<sequence>MRKLYYETRRTPHAGIPTLPLCFSWKAKEAAVCCSLRLPRNVFPPVIKKAASLRSAAQIVDKEGENGVFPSLWLAEENQCIDFPYFLLHFIQLVYDWMEFVSSLLAERCC</sequence>
<evidence type="ECO:0000313" key="1">
    <source>
        <dbReference type="EMBL" id="MBK4715100.1"/>
    </source>
</evidence>
<gene>
    <name evidence="1" type="ORF">JJB97_07105</name>
</gene>
<dbReference type="EMBL" id="JAEPBH010000014">
    <property type="protein sequence ID" value="MBK4715100.1"/>
    <property type="molecule type" value="Genomic_DNA"/>
</dbReference>
<organism evidence="1 2">
    <name type="scientific">Tenebrionibacter intestinalis</name>
    <dbReference type="NCBI Taxonomy" id="2799638"/>
    <lineage>
        <taxon>Bacteria</taxon>
        <taxon>Pseudomonadati</taxon>
        <taxon>Pseudomonadota</taxon>
        <taxon>Gammaproteobacteria</taxon>
        <taxon>Enterobacterales</taxon>
        <taxon>Enterobacteriaceae</taxon>
        <taxon>Tenebrionibacter/Tenebrionicola group</taxon>
        <taxon>Tenebrionibacter</taxon>
    </lineage>
</organism>
<proteinExistence type="predicted"/>
<dbReference type="RefSeq" id="WP_238713319.1">
    <property type="nucleotide sequence ID" value="NZ_JAEPBH010000014.1"/>
</dbReference>
<accession>A0A8K0V4Q2</accession>
<reference evidence="1" key="1">
    <citation type="submission" date="2021-01" db="EMBL/GenBank/DDBJ databases">
        <title>Intestinitalea alba gen. nov., sp. nov., a novel genus of the family Enterobacteriaceae, isolated from the gut of the plastic-eating mealworm Tenebrio molitor L.</title>
        <authorList>
            <person name="Yang Y."/>
        </authorList>
    </citation>
    <scope>NUCLEOTIDE SEQUENCE</scope>
    <source>
        <strain evidence="1">BIT-L3</strain>
    </source>
</reference>
<dbReference type="Proteomes" id="UP000659047">
    <property type="component" value="Unassembled WGS sequence"/>
</dbReference>
<evidence type="ECO:0000313" key="2">
    <source>
        <dbReference type="Proteomes" id="UP000659047"/>
    </source>
</evidence>
<keyword evidence="2" id="KW-1185">Reference proteome</keyword>
<dbReference type="AlphaFoldDB" id="A0A8K0V4Q2"/>
<comment type="caution">
    <text evidence="1">The sequence shown here is derived from an EMBL/GenBank/DDBJ whole genome shotgun (WGS) entry which is preliminary data.</text>
</comment>
<protein>
    <submittedName>
        <fullName evidence="1">Uncharacterized protein</fullName>
    </submittedName>
</protein>
<name>A0A8K0V4Q2_9ENTR</name>